<organism evidence="25 26">
    <name type="scientific">Labilibaculum antarcticum</name>
    <dbReference type="NCBI Taxonomy" id="1717717"/>
    <lineage>
        <taxon>Bacteria</taxon>
        <taxon>Pseudomonadati</taxon>
        <taxon>Bacteroidota</taxon>
        <taxon>Bacteroidia</taxon>
        <taxon>Marinilabiliales</taxon>
        <taxon>Marinifilaceae</taxon>
        <taxon>Labilibaculum</taxon>
    </lineage>
</organism>
<dbReference type="GO" id="GO:0046872">
    <property type="term" value="F:metal ion binding"/>
    <property type="evidence" value="ECO:0007669"/>
    <property type="project" value="UniProtKB-KW"/>
</dbReference>
<comment type="pathway">
    <text evidence="4">Cofactor biosynthesis; tetrahydrofolylpolyglutamate biosynthesis.</text>
</comment>
<evidence type="ECO:0000256" key="19">
    <source>
        <dbReference type="ARBA" id="ARBA00047808"/>
    </source>
</evidence>
<evidence type="ECO:0000256" key="1">
    <source>
        <dbReference type="ARBA" id="ARBA00001946"/>
    </source>
</evidence>
<dbReference type="GO" id="GO:0005524">
    <property type="term" value="F:ATP binding"/>
    <property type="evidence" value="ECO:0007669"/>
    <property type="project" value="UniProtKB-KW"/>
</dbReference>
<comment type="catalytic activity">
    <reaction evidence="19">
        <text>10-formyltetrahydrofolyl-(gamma-L-Glu)(n) + L-glutamate + ATP = 10-formyltetrahydrofolyl-(gamma-L-Glu)(n+1) + ADP + phosphate + H(+)</text>
        <dbReference type="Rhea" id="RHEA:51904"/>
        <dbReference type="Rhea" id="RHEA-COMP:13088"/>
        <dbReference type="Rhea" id="RHEA-COMP:14300"/>
        <dbReference type="ChEBI" id="CHEBI:15378"/>
        <dbReference type="ChEBI" id="CHEBI:29985"/>
        <dbReference type="ChEBI" id="CHEBI:30616"/>
        <dbReference type="ChEBI" id="CHEBI:43474"/>
        <dbReference type="ChEBI" id="CHEBI:134413"/>
        <dbReference type="ChEBI" id="CHEBI:456216"/>
        <dbReference type="EC" id="6.3.2.17"/>
    </reaction>
</comment>
<comment type="cofactor">
    <cofactor evidence="1">
        <name>Mg(2+)</name>
        <dbReference type="ChEBI" id="CHEBI:18420"/>
    </cofactor>
</comment>
<dbReference type="GO" id="GO:0046656">
    <property type="term" value="P:folic acid biosynthetic process"/>
    <property type="evidence" value="ECO:0007669"/>
    <property type="project" value="UniProtKB-KW"/>
</dbReference>
<dbReference type="GO" id="GO:0004326">
    <property type="term" value="F:tetrahydrofolylpolyglutamate synthase activity"/>
    <property type="evidence" value="ECO:0007669"/>
    <property type="project" value="UniProtKB-EC"/>
</dbReference>
<evidence type="ECO:0000256" key="15">
    <source>
        <dbReference type="ARBA" id="ARBA00030048"/>
    </source>
</evidence>
<evidence type="ECO:0000256" key="3">
    <source>
        <dbReference type="ARBA" id="ARBA00004799"/>
    </source>
</evidence>
<comment type="catalytic activity">
    <reaction evidence="18">
        <text>(6S)-5,6,7,8-tetrahydrofolyl-(gamma-L-Glu)(n) + L-glutamate + ATP = (6S)-5,6,7,8-tetrahydrofolyl-(gamma-L-Glu)(n+1) + ADP + phosphate + H(+)</text>
        <dbReference type="Rhea" id="RHEA:10580"/>
        <dbReference type="Rhea" id="RHEA-COMP:14738"/>
        <dbReference type="Rhea" id="RHEA-COMP:14740"/>
        <dbReference type="ChEBI" id="CHEBI:15378"/>
        <dbReference type="ChEBI" id="CHEBI:29985"/>
        <dbReference type="ChEBI" id="CHEBI:30616"/>
        <dbReference type="ChEBI" id="CHEBI:43474"/>
        <dbReference type="ChEBI" id="CHEBI:141005"/>
        <dbReference type="ChEBI" id="CHEBI:456216"/>
        <dbReference type="EC" id="6.3.2.17"/>
    </reaction>
</comment>
<evidence type="ECO:0000259" key="24">
    <source>
        <dbReference type="Pfam" id="PF08245"/>
    </source>
</evidence>
<dbReference type="FunFam" id="3.40.1190.10:FF:000011">
    <property type="entry name" value="Folylpolyglutamate synthase/dihydrofolate synthase"/>
    <property type="match status" value="1"/>
</dbReference>
<evidence type="ECO:0000256" key="22">
    <source>
        <dbReference type="PIRNR" id="PIRNR001563"/>
    </source>
</evidence>
<dbReference type="OrthoDB" id="9809356at2"/>
<dbReference type="InterPro" id="IPR013221">
    <property type="entry name" value="Mur_ligase_cen"/>
</dbReference>
<dbReference type="AlphaFoldDB" id="A0A1Y1CGC2"/>
<reference evidence="25 26" key="1">
    <citation type="journal article" date="2018" name="Mar. Genomics">
        <title>Complete genome sequence of Marinifilaceae bacterium strain SPP2, isolated from the Antarctic marine sediment.</title>
        <authorList>
            <person name="Watanabe M."/>
            <person name="Kojima H."/>
            <person name="Fukui M."/>
        </authorList>
    </citation>
    <scope>NUCLEOTIDE SEQUENCE [LARGE SCALE GENOMIC DNA]</scope>
    <source>
        <strain evidence="25 26">SPP2</strain>
    </source>
</reference>
<dbReference type="EMBL" id="AP018042">
    <property type="protein sequence ID" value="BAX79374.1"/>
    <property type="molecule type" value="Genomic_DNA"/>
</dbReference>
<dbReference type="NCBIfam" id="TIGR01499">
    <property type="entry name" value="folC"/>
    <property type="match status" value="1"/>
</dbReference>
<evidence type="ECO:0000256" key="4">
    <source>
        <dbReference type="ARBA" id="ARBA00005150"/>
    </source>
</evidence>
<comment type="catalytic activity">
    <reaction evidence="20">
        <text>(6R)-5,10-methylenetetrahydrofolyl-(gamma-L-Glu)(n) + L-glutamate + ATP = (6R)-5,10-methylenetetrahydrofolyl-(gamma-L-Glu)(n+1) + ADP + phosphate + H(+)</text>
        <dbReference type="Rhea" id="RHEA:51912"/>
        <dbReference type="Rhea" id="RHEA-COMP:13257"/>
        <dbReference type="Rhea" id="RHEA-COMP:13258"/>
        <dbReference type="ChEBI" id="CHEBI:15378"/>
        <dbReference type="ChEBI" id="CHEBI:29985"/>
        <dbReference type="ChEBI" id="CHEBI:30616"/>
        <dbReference type="ChEBI" id="CHEBI:43474"/>
        <dbReference type="ChEBI" id="CHEBI:136572"/>
        <dbReference type="ChEBI" id="CHEBI:456216"/>
        <dbReference type="EC" id="6.3.2.17"/>
    </reaction>
</comment>
<evidence type="ECO:0000313" key="26">
    <source>
        <dbReference type="Proteomes" id="UP000218267"/>
    </source>
</evidence>
<keyword evidence="9 22" id="KW-0436">Ligase</keyword>
<dbReference type="SUPFAM" id="SSF53244">
    <property type="entry name" value="MurD-like peptide ligases, peptide-binding domain"/>
    <property type="match status" value="1"/>
</dbReference>
<sequence>MNYKETLDYMFTKLPMYQRTGKAAYKANLDTTLALDEYFNHPHKKFKSIHVAGTNGKGSVSHTVASVLQSAGYKVGLYTSPHLRDFRERIKVNGELVVEDYVVDFVRKHQCKFEELCPSFFEMTVAMAFDYFAEQEVDVAVVEVGLGGRLDSTNIITPLLSVITNISKDHTGLLGSELSQIAGEKAGIIKEGIPVIIGEKQKELIDVFKGIASDKNSDLLFSEDQYEIQSYEFVDGKRNLIYKTCTNNSSVNLLCDLLGSYQIKNIRTALCVFDELNRQSWNISEESVKQGIAEVVNKTGLLGRWQTIGSNPNVICDTGHNIAGIKEILGQIESMDYRNLHIVFGMVDDKDIDEILELMPKNASYYFCCADIPRALDQNILAAKAKSYSLVGNSYSSVKTALEAAKANAHENDLVFVGGSTFVVAEIV</sequence>
<keyword evidence="12 22" id="KW-0067">ATP-binding</keyword>
<evidence type="ECO:0000256" key="21">
    <source>
        <dbReference type="ARBA" id="ARBA00049161"/>
    </source>
</evidence>
<protein>
    <recommendedName>
        <fullName evidence="8">Dihydrofolate synthase/folylpolyglutamate synthase</fullName>
        <ecNumber evidence="6">6.3.2.12</ecNumber>
        <ecNumber evidence="7">6.3.2.17</ecNumber>
    </recommendedName>
    <alternativeName>
        <fullName evidence="17">Folylpoly-gamma-glutamate synthetase-dihydrofolate synthetase</fullName>
    </alternativeName>
    <alternativeName>
        <fullName evidence="15">Folylpolyglutamate synthetase</fullName>
    </alternativeName>
    <alternativeName>
        <fullName evidence="16">Tetrahydrofolylpolyglutamate synthase</fullName>
    </alternativeName>
</protein>
<proteinExistence type="inferred from homology"/>
<dbReference type="SUPFAM" id="SSF53623">
    <property type="entry name" value="MurD-like peptide ligases, catalytic domain"/>
    <property type="match status" value="1"/>
</dbReference>
<accession>A0A1Y1CGC2</accession>
<dbReference type="Proteomes" id="UP000218267">
    <property type="component" value="Chromosome"/>
</dbReference>
<dbReference type="InterPro" id="IPR001645">
    <property type="entry name" value="Folylpolyglutamate_synth"/>
</dbReference>
<evidence type="ECO:0000256" key="12">
    <source>
        <dbReference type="ARBA" id="ARBA00022840"/>
    </source>
</evidence>
<dbReference type="Gene3D" id="3.90.190.20">
    <property type="entry name" value="Mur ligase, C-terminal domain"/>
    <property type="match status" value="1"/>
</dbReference>
<dbReference type="InterPro" id="IPR036565">
    <property type="entry name" value="Mur-like_cat_sf"/>
</dbReference>
<keyword evidence="26" id="KW-1185">Reference proteome</keyword>
<feature type="domain" description="Mur ligase C-terminal" evidence="23">
    <location>
        <begin position="303"/>
        <end position="420"/>
    </location>
</feature>
<evidence type="ECO:0000256" key="2">
    <source>
        <dbReference type="ARBA" id="ARBA00002714"/>
    </source>
</evidence>
<evidence type="ECO:0000256" key="14">
    <source>
        <dbReference type="ARBA" id="ARBA00022909"/>
    </source>
</evidence>
<name>A0A1Y1CGC2_9BACT</name>
<dbReference type="EC" id="6.3.2.17" evidence="7"/>
<dbReference type="RefSeq" id="WP_096428286.1">
    <property type="nucleotide sequence ID" value="NZ_AP018042.1"/>
</dbReference>
<gene>
    <name evidence="25" type="ORF">ALGA_0988</name>
</gene>
<dbReference type="InterPro" id="IPR004101">
    <property type="entry name" value="Mur_ligase_C"/>
</dbReference>
<reference evidence="26" key="2">
    <citation type="journal article" date="2020" name="Antonie Van Leeuwenhoek">
        <title>Labilibaculum antarcticum sp. nov., a novel facultative anaerobic, psychrotorelant bacterium isolated from marine sediment of Antarctica.</title>
        <authorList>
            <person name="Watanabe M."/>
            <person name="Kojima H."/>
            <person name="Fukui M."/>
        </authorList>
    </citation>
    <scope>NUCLEOTIDE SEQUENCE [LARGE SCALE GENOMIC DNA]</scope>
    <source>
        <strain evidence="26">SPP2</strain>
    </source>
</reference>
<evidence type="ECO:0000256" key="16">
    <source>
        <dbReference type="ARBA" id="ARBA00030592"/>
    </source>
</evidence>
<dbReference type="PROSITE" id="PS01012">
    <property type="entry name" value="FOLYLPOLYGLU_SYNT_2"/>
    <property type="match status" value="1"/>
</dbReference>
<evidence type="ECO:0000256" key="7">
    <source>
        <dbReference type="ARBA" id="ARBA00013025"/>
    </source>
</evidence>
<dbReference type="KEGG" id="mbas:ALGA_0988"/>
<comment type="pathway">
    <text evidence="3">Cofactor biosynthesis; tetrahydrofolate biosynthesis; 7,8-dihydrofolate from 2-amino-4-hydroxy-6-hydroxymethyl-7,8-dihydropteridine diphosphate and 4-aminobenzoate: step 2/2.</text>
</comment>
<evidence type="ECO:0000256" key="20">
    <source>
        <dbReference type="ARBA" id="ARBA00049035"/>
    </source>
</evidence>
<evidence type="ECO:0000256" key="18">
    <source>
        <dbReference type="ARBA" id="ARBA00047493"/>
    </source>
</evidence>
<comment type="function">
    <text evidence="2">Functions in two distinct reactions of the de novo folate biosynthetic pathway. Catalyzes the addition of a glutamate residue to dihydropteroate (7,8-dihydropteroate or H2Pte) to form dihydrofolate (7,8-dihydrofolate monoglutamate or H2Pte-Glu). Also catalyzes successive additions of L-glutamate to tetrahydrofolate or 10-formyltetrahydrofolate or 5,10-methylenetetrahydrofolate, leading to folylpolyglutamate derivatives.</text>
</comment>
<comment type="similarity">
    <text evidence="5 22">Belongs to the folylpolyglutamate synthase family.</text>
</comment>
<dbReference type="PROSITE" id="PS01011">
    <property type="entry name" value="FOLYLPOLYGLU_SYNT_1"/>
    <property type="match status" value="1"/>
</dbReference>
<evidence type="ECO:0000259" key="23">
    <source>
        <dbReference type="Pfam" id="PF02875"/>
    </source>
</evidence>
<evidence type="ECO:0000256" key="13">
    <source>
        <dbReference type="ARBA" id="ARBA00022842"/>
    </source>
</evidence>
<dbReference type="PANTHER" id="PTHR11136">
    <property type="entry name" value="FOLYLPOLYGLUTAMATE SYNTHASE-RELATED"/>
    <property type="match status" value="1"/>
</dbReference>
<dbReference type="GO" id="GO:0008841">
    <property type="term" value="F:dihydrofolate synthase activity"/>
    <property type="evidence" value="ECO:0007669"/>
    <property type="project" value="UniProtKB-EC"/>
</dbReference>
<dbReference type="Pfam" id="PF02875">
    <property type="entry name" value="Mur_ligase_C"/>
    <property type="match status" value="1"/>
</dbReference>
<evidence type="ECO:0000313" key="25">
    <source>
        <dbReference type="EMBL" id="BAX79374.1"/>
    </source>
</evidence>
<feature type="domain" description="Mur ligase central" evidence="24">
    <location>
        <begin position="51"/>
        <end position="272"/>
    </location>
</feature>
<dbReference type="GO" id="GO:0005737">
    <property type="term" value="C:cytoplasm"/>
    <property type="evidence" value="ECO:0007669"/>
    <property type="project" value="TreeGrafter"/>
</dbReference>
<evidence type="ECO:0000256" key="6">
    <source>
        <dbReference type="ARBA" id="ARBA00013023"/>
    </source>
</evidence>
<keyword evidence="10" id="KW-0479">Metal-binding</keyword>
<evidence type="ECO:0000256" key="17">
    <source>
        <dbReference type="ARBA" id="ARBA00032510"/>
    </source>
</evidence>
<dbReference type="PIRSF" id="PIRSF001563">
    <property type="entry name" value="Folylpolyglu_synth"/>
    <property type="match status" value="1"/>
</dbReference>
<dbReference type="Pfam" id="PF08245">
    <property type="entry name" value="Mur_ligase_M"/>
    <property type="match status" value="1"/>
</dbReference>
<evidence type="ECO:0000256" key="11">
    <source>
        <dbReference type="ARBA" id="ARBA00022741"/>
    </source>
</evidence>
<evidence type="ECO:0000256" key="9">
    <source>
        <dbReference type="ARBA" id="ARBA00022598"/>
    </source>
</evidence>
<dbReference type="InterPro" id="IPR036615">
    <property type="entry name" value="Mur_ligase_C_dom_sf"/>
</dbReference>
<dbReference type="InterPro" id="IPR018109">
    <property type="entry name" value="Folylpolyglutamate_synth_CS"/>
</dbReference>
<comment type="catalytic activity">
    <reaction evidence="21">
        <text>7,8-dihydropteroate + L-glutamate + ATP = 7,8-dihydrofolate + ADP + phosphate + H(+)</text>
        <dbReference type="Rhea" id="RHEA:23584"/>
        <dbReference type="ChEBI" id="CHEBI:15378"/>
        <dbReference type="ChEBI" id="CHEBI:17839"/>
        <dbReference type="ChEBI" id="CHEBI:29985"/>
        <dbReference type="ChEBI" id="CHEBI:30616"/>
        <dbReference type="ChEBI" id="CHEBI:43474"/>
        <dbReference type="ChEBI" id="CHEBI:57451"/>
        <dbReference type="ChEBI" id="CHEBI:456216"/>
        <dbReference type="EC" id="6.3.2.12"/>
    </reaction>
</comment>
<dbReference type="PANTHER" id="PTHR11136:SF0">
    <property type="entry name" value="DIHYDROFOLATE SYNTHETASE-RELATED"/>
    <property type="match status" value="1"/>
</dbReference>
<keyword evidence="13" id="KW-0460">Magnesium</keyword>
<keyword evidence="14" id="KW-0289">Folate biosynthesis</keyword>
<evidence type="ECO:0000256" key="10">
    <source>
        <dbReference type="ARBA" id="ARBA00022723"/>
    </source>
</evidence>
<evidence type="ECO:0000256" key="5">
    <source>
        <dbReference type="ARBA" id="ARBA00008276"/>
    </source>
</evidence>
<dbReference type="EC" id="6.3.2.12" evidence="6"/>
<keyword evidence="11 22" id="KW-0547">Nucleotide-binding</keyword>
<dbReference type="Gene3D" id="3.40.1190.10">
    <property type="entry name" value="Mur-like, catalytic domain"/>
    <property type="match status" value="1"/>
</dbReference>
<evidence type="ECO:0000256" key="8">
    <source>
        <dbReference type="ARBA" id="ARBA00019357"/>
    </source>
</evidence>